<keyword evidence="1" id="KW-0472">Membrane</keyword>
<dbReference type="AlphaFoldDB" id="A0A511WQD1"/>
<proteinExistence type="predicted"/>
<dbReference type="Proteomes" id="UP000321886">
    <property type="component" value="Unassembled WGS sequence"/>
</dbReference>
<evidence type="ECO:0000256" key="1">
    <source>
        <dbReference type="SAM" id="Phobius"/>
    </source>
</evidence>
<keyword evidence="1" id="KW-0812">Transmembrane</keyword>
<dbReference type="EMBL" id="BJYD01000012">
    <property type="protein sequence ID" value="GEN53346.1"/>
    <property type="molecule type" value="Genomic_DNA"/>
</dbReference>
<feature type="transmembrane region" description="Helical" evidence="1">
    <location>
        <begin position="20"/>
        <end position="42"/>
    </location>
</feature>
<evidence type="ECO:0000313" key="2">
    <source>
        <dbReference type="EMBL" id="GEN53346.1"/>
    </source>
</evidence>
<evidence type="ECO:0000313" key="3">
    <source>
        <dbReference type="Proteomes" id="UP000321886"/>
    </source>
</evidence>
<comment type="caution">
    <text evidence="2">The sequence shown here is derived from an EMBL/GenBank/DDBJ whole genome shotgun (WGS) entry which is preliminary data.</text>
</comment>
<reference evidence="2 3" key="1">
    <citation type="submission" date="2019-07" db="EMBL/GenBank/DDBJ databases">
        <title>Whole genome shotgun sequence of Halobacillus faecis NBRC 103569.</title>
        <authorList>
            <person name="Hosoyama A."/>
            <person name="Uohara A."/>
            <person name="Ohji S."/>
            <person name="Ichikawa N."/>
        </authorList>
    </citation>
    <scope>NUCLEOTIDE SEQUENCE [LARGE SCALE GENOMIC DNA]</scope>
    <source>
        <strain evidence="2 3">NBRC 103569</strain>
    </source>
</reference>
<accession>A0A511WQD1</accession>
<organism evidence="2 3">
    <name type="scientific">Halobacillus faecis</name>
    <dbReference type="NCBI Taxonomy" id="360184"/>
    <lineage>
        <taxon>Bacteria</taxon>
        <taxon>Bacillati</taxon>
        <taxon>Bacillota</taxon>
        <taxon>Bacilli</taxon>
        <taxon>Bacillales</taxon>
        <taxon>Bacillaceae</taxon>
        <taxon>Halobacillus</taxon>
    </lineage>
</organism>
<sequence>MKDYSIYLWSTVFLSSMFGWGLFPLVGIGAFAIPVIALLILISNQLNRLESKWDQK</sequence>
<gene>
    <name evidence="2" type="ORF">HFA01_16080</name>
</gene>
<name>A0A511WQD1_9BACI</name>
<dbReference type="RefSeq" id="WP_167506203.1">
    <property type="nucleotide sequence ID" value="NZ_BJYD01000012.1"/>
</dbReference>
<keyword evidence="1" id="KW-1133">Transmembrane helix</keyword>
<keyword evidence="3" id="KW-1185">Reference proteome</keyword>
<protein>
    <submittedName>
        <fullName evidence="2">Uncharacterized protein</fullName>
    </submittedName>
</protein>